<dbReference type="Pfam" id="PF22564">
    <property type="entry name" value="HAAS"/>
    <property type="match status" value="1"/>
</dbReference>
<dbReference type="EMBL" id="JBHUCX010000035">
    <property type="protein sequence ID" value="MFD1675720.1"/>
    <property type="molecule type" value="Genomic_DNA"/>
</dbReference>
<evidence type="ECO:0000256" key="1">
    <source>
        <dbReference type="SAM" id="Phobius"/>
    </source>
</evidence>
<keyword evidence="1" id="KW-0472">Membrane</keyword>
<keyword evidence="1" id="KW-0812">Transmembrane</keyword>
<evidence type="ECO:0000313" key="3">
    <source>
        <dbReference type="Proteomes" id="UP001597079"/>
    </source>
</evidence>
<feature type="transmembrane region" description="Helical" evidence="1">
    <location>
        <begin position="78"/>
        <end position="97"/>
    </location>
</feature>
<keyword evidence="1" id="KW-1133">Transmembrane helix</keyword>
<protein>
    <recommendedName>
        <fullName evidence="4">DUF1700 domain-containing protein</fullName>
    </recommendedName>
</protein>
<gene>
    <name evidence="2" type="ORF">ACFSB2_13545</name>
</gene>
<accession>A0ABW4JIW3</accession>
<keyword evidence="3" id="KW-1185">Reference proteome</keyword>
<sequence length="184" mass="20068">MNAQSFLDELKRHLHKLSPSERDDVLYDFREHIQMAMESGKDELEAVQGLGDPKTIAKEILADKFIEAASAKPNVSNIMRAIFAAVSLGFFNLVIVIGPVCGCIGVLAGMFAASVSLVVSPLIGLAMIWENYPSPTTIIFAMCFTEGIGMLLSIAFIMLAKVFGRAMIRYLRLNVRIVKGGQAT</sequence>
<name>A0ABW4JIW3_9BACL</name>
<proteinExistence type="predicted"/>
<feature type="transmembrane region" description="Helical" evidence="1">
    <location>
        <begin position="104"/>
        <end position="126"/>
    </location>
</feature>
<feature type="transmembrane region" description="Helical" evidence="1">
    <location>
        <begin position="138"/>
        <end position="163"/>
    </location>
</feature>
<evidence type="ECO:0000313" key="2">
    <source>
        <dbReference type="EMBL" id="MFD1675720.1"/>
    </source>
</evidence>
<dbReference type="Proteomes" id="UP001597079">
    <property type="component" value="Unassembled WGS sequence"/>
</dbReference>
<organism evidence="2 3">
    <name type="scientific">Alicyclobacillus fodiniaquatilis</name>
    <dbReference type="NCBI Taxonomy" id="1661150"/>
    <lineage>
        <taxon>Bacteria</taxon>
        <taxon>Bacillati</taxon>
        <taxon>Bacillota</taxon>
        <taxon>Bacilli</taxon>
        <taxon>Bacillales</taxon>
        <taxon>Alicyclobacillaceae</taxon>
        <taxon>Alicyclobacillus</taxon>
    </lineage>
</organism>
<comment type="caution">
    <text evidence="2">The sequence shown here is derived from an EMBL/GenBank/DDBJ whole genome shotgun (WGS) entry which is preliminary data.</text>
</comment>
<evidence type="ECO:0008006" key="4">
    <source>
        <dbReference type="Google" id="ProtNLM"/>
    </source>
</evidence>
<reference evidence="3" key="1">
    <citation type="journal article" date="2019" name="Int. J. Syst. Evol. Microbiol.">
        <title>The Global Catalogue of Microorganisms (GCM) 10K type strain sequencing project: providing services to taxonomists for standard genome sequencing and annotation.</title>
        <authorList>
            <consortium name="The Broad Institute Genomics Platform"/>
            <consortium name="The Broad Institute Genome Sequencing Center for Infectious Disease"/>
            <person name="Wu L."/>
            <person name="Ma J."/>
        </authorList>
    </citation>
    <scope>NUCLEOTIDE SEQUENCE [LARGE SCALE GENOMIC DNA]</scope>
    <source>
        <strain evidence="3">CGMCC 1.12286</strain>
    </source>
</reference>
<dbReference type="RefSeq" id="WP_377943603.1">
    <property type="nucleotide sequence ID" value="NZ_JBHUCX010000035.1"/>
</dbReference>